<comment type="caution">
    <text evidence="1">The sequence shown here is derived from an EMBL/GenBank/DDBJ whole genome shotgun (WGS) entry which is preliminary data.</text>
</comment>
<accession>A0ABV4ACV4</accession>
<proteinExistence type="predicted"/>
<dbReference type="EMBL" id="JBGCUO010000001">
    <property type="protein sequence ID" value="MEY1660683.1"/>
    <property type="molecule type" value="Genomic_DNA"/>
</dbReference>
<evidence type="ECO:0000313" key="2">
    <source>
        <dbReference type="Proteomes" id="UP001562065"/>
    </source>
</evidence>
<reference evidence="1 2" key="1">
    <citation type="submission" date="2024-07" db="EMBL/GenBank/DDBJ databases">
        <authorList>
            <person name="Ren Q."/>
        </authorList>
    </citation>
    <scope>NUCLEOTIDE SEQUENCE [LARGE SCALE GENOMIC DNA]</scope>
    <source>
        <strain evidence="1 2">REN37</strain>
    </source>
</reference>
<dbReference type="Pfam" id="PF10722">
    <property type="entry name" value="YbjN"/>
    <property type="match status" value="1"/>
</dbReference>
<sequence length="147" mass="16535">MSEHLELIRHFSAEQLATLLREQGYRVTVDEEGRLLRSASQGLAFLARFGNAAETDGQWLDVTFGLTLQVDGELPAELVNRWNSRMRFARLSHQGDALVLEQDLMVAGGVHVDAVKAQLTLWDRLIQELVFFLREQLAADDSQRASA</sequence>
<organism evidence="1 2">
    <name type="scientific">Isoalcanivorax beigongshangi</name>
    <dbReference type="NCBI Taxonomy" id="3238810"/>
    <lineage>
        <taxon>Bacteria</taxon>
        <taxon>Pseudomonadati</taxon>
        <taxon>Pseudomonadota</taxon>
        <taxon>Gammaproteobacteria</taxon>
        <taxon>Oceanospirillales</taxon>
        <taxon>Alcanivoracaceae</taxon>
        <taxon>Isoalcanivorax</taxon>
    </lineage>
</organism>
<dbReference type="RefSeq" id="WP_369453928.1">
    <property type="nucleotide sequence ID" value="NZ_JBGCUO010000001.1"/>
</dbReference>
<keyword evidence="2" id="KW-1185">Reference proteome</keyword>
<dbReference type="Proteomes" id="UP001562065">
    <property type="component" value="Unassembled WGS sequence"/>
</dbReference>
<gene>
    <name evidence="1" type="ORF">AB5I84_00805</name>
</gene>
<evidence type="ECO:0000313" key="1">
    <source>
        <dbReference type="EMBL" id="MEY1660683.1"/>
    </source>
</evidence>
<dbReference type="InterPro" id="IPR019660">
    <property type="entry name" value="Put_sensory_transdc_reg_YbjN"/>
</dbReference>
<protein>
    <submittedName>
        <fullName evidence="1">YbjN domain-containing protein</fullName>
    </submittedName>
</protein>
<name>A0ABV4ACV4_9GAMM</name>